<accession>A0ACA7P8T3</accession>
<gene>
    <name evidence="1" type="ORF">U771_19235</name>
</gene>
<reference evidence="1 2" key="1">
    <citation type="journal article" date="2014" name="Genome Announc.">
        <title>Complete Genome Sequence of Pseudomonas sp. Strain TKP, Isolated from a gamma-Hexachlorocyclohexane-Degrading Mixed Culture.</title>
        <authorList>
            <person name="Ohtsubo Y."/>
            <person name="Kishida K."/>
            <person name="Sato T."/>
            <person name="Tabata M."/>
            <person name="Kawasumi T."/>
            <person name="Ogura Y."/>
            <person name="Hayashi T."/>
            <person name="Tsuda M."/>
            <person name="Nagata Y."/>
        </authorList>
    </citation>
    <scope>NUCLEOTIDE SEQUENCE [LARGE SCALE GENOMIC DNA]</scope>
    <source>
        <strain evidence="1 2">TKP</strain>
    </source>
</reference>
<name>A0ACA7P8T3_9PSED</name>
<proteinExistence type="predicted"/>
<keyword evidence="2" id="KW-1185">Reference proteome</keyword>
<dbReference type="EMBL" id="CP006852">
    <property type="protein sequence ID" value="AHC36363.1"/>
    <property type="molecule type" value="Genomic_DNA"/>
</dbReference>
<dbReference type="Proteomes" id="UP000018725">
    <property type="component" value="Chromosome"/>
</dbReference>
<evidence type="ECO:0000313" key="2">
    <source>
        <dbReference type="Proteomes" id="UP000018725"/>
    </source>
</evidence>
<sequence>MQGVQGALQLLGQFAGLVVVAAKSSDPATGDFEDMKEIPAGRNNLVKNRIRVPVGAVQAVVLALVVT</sequence>
<organism evidence="1 2">
    <name type="scientific">Pseudomonas gorinensis</name>
    <dbReference type="NCBI Taxonomy" id="3240790"/>
    <lineage>
        <taxon>Bacteria</taxon>
        <taxon>Pseudomonadati</taxon>
        <taxon>Pseudomonadota</taxon>
        <taxon>Gammaproteobacteria</taxon>
        <taxon>Pseudomonadales</taxon>
        <taxon>Pseudomonadaceae</taxon>
        <taxon>Pseudomonas</taxon>
    </lineage>
</organism>
<evidence type="ECO:0000313" key="1">
    <source>
        <dbReference type="EMBL" id="AHC36363.1"/>
    </source>
</evidence>
<protein>
    <submittedName>
        <fullName evidence="1">Uncharacterized protein</fullName>
    </submittedName>
</protein>